<protein>
    <submittedName>
        <fullName evidence="2">TIGR01671 family protein</fullName>
    </submittedName>
</protein>
<evidence type="ECO:0000259" key="1">
    <source>
        <dbReference type="Pfam" id="PF09643"/>
    </source>
</evidence>
<dbReference type="AlphaFoldDB" id="A0AAN4AT56"/>
<organism evidence="2 3">
    <name type="scientific">Fusobacterium necrophorum subsp. funduliforme Fnf 1007</name>
    <dbReference type="NCBI Taxonomy" id="1161424"/>
    <lineage>
        <taxon>Bacteria</taxon>
        <taxon>Fusobacteriati</taxon>
        <taxon>Fusobacteriota</taxon>
        <taxon>Fusobacteriia</taxon>
        <taxon>Fusobacteriales</taxon>
        <taxon>Fusobacteriaceae</taxon>
        <taxon>Fusobacterium</taxon>
    </lineage>
</organism>
<proteinExistence type="predicted"/>
<dbReference type="InterPro" id="IPR023385">
    <property type="entry name" value="YopX-like_C"/>
</dbReference>
<dbReference type="Pfam" id="PF09643">
    <property type="entry name" value="YopX"/>
    <property type="match status" value="1"/>
</dbReference>
<dbReference type="SUPFAM" id="SSF159006">
    <property type="entry name" value="YopX-like"/>
    <property type="match status" value="1"/>
</dbReference>
<evidence type="ECO:0000313" key="3">
    <source>
        <dbReference type="Proteomes" id="UP000003120"/>
    </source>
</evidence>
<dbReference type="Gene3D" id="2.30.30.290">
    <property type="entry name" value="YopX-like domains"/>
    <property type="match status" value="1"/>
</dbReference>
<gene>
    <name evidence="2" type="ORF">HMPREF1127_2120</name>
</gene>
<feature type="domain" description="YopX protein" evidence="1">
    <location>
        <begin position="7"/>
        <end position="122"/>
    </location>
</feature>
<dbReference type="Proteomes" id="UP000003120">
    <property type="component" value="Unassembled WGS sequence"/>
</dbReference>
<dbReference type="RefSeq" id="WP_005961263.1">
    <property type="nucleotide sequence ID" value="NZ_ALKK01000040.1"/>
</dbReference>
<dbReference type="InterPro" id="IPR019096">
    <property type="entry name" value="YopX_protein"/>
</dbReference>
<evidence type="ECO:0000313" key="2">
    <source>
        <dbReference type="EMBL" id="EJU17761.1"/>
    </source>
</evidence>
<sequence>MRDREYKFRIWDEEMRKMKYLNDVHDSFSFEKNGNAFYFNLQGGYGGILMQYTGMRDHKGVEIYEGDIISMETTTPGAPSIVGEVQFFECAYWVVREKEEKAVRLFQEGVYIKKLGNIYENSDFYNQILKGEK</sequence>
<reference evidence="2 3" key="1">
    <citation type="submission" date="2012-07" db="EMBL/GenBank/DDBJ databases">
        <authorList>
            <person name="Durkin A.S."/>
            <person name="McCorrison J."/>
            <person name="Torralba M."/>
            <person name="Gillis M."/>
            <person name="Methe B."/>
            <person name="Sutton G."/>
            <person name="Nelson K.E."/>
        </authorList>
    </citation>
    <scope>NUCLEOTIDE SEQUENCE [LARGE SCALE GENOMIC DNA]</scope>
    <source>
        <strain evidence="2 3">Fnf 1007</strain>
    </source>
</reference>
<name>A0AAN4AT56_9FUSO</name>
<dbReference type="EMBL" id="ALKK01000040">
    <property type="protein sequence ID" value="EJU17761.1"/>
    <property type="molecule type" value="Genomic_DNA"/>
</dbReference>
<accession>A0AAN4AT56</accession>
<comment type="caution">
    <text evidence="2">The sequence shown here is derived from an EMBL/GenBank/DDBJ whole genome shotgun (WGS) entry which is preliminary data.</text>
</comment>